<dbReference type="Proteomes" id="UP000179769">
    <property type="component" value="Unassembled WGS sequence"/>
</dbReference>
<organism evidence="1 2">
    <name type="scientific">Parafrankia soli</name>
    <dbReference type="NCBI Taxonomy" id="2599596"/>
    <lineage>
        <taxon>Bacteria</taxon>
        <taxon>Bacillati</taxon>
        <taxon>Actinomycetota</taxon>
        <taxon>Actinomycetes</taxon>
        <taxon>Frankiales</taxon>
        <taxon>Frankiaceae</taxon>
        <taxon>Parafrankia</taxon>
    </lineage>
</organism>
<name>A0A1S1QBX2_9ACTN</name>
<keyword evidence="2" id="KW-1185">Reference proteome</keyword>
<protein>
    <submittedName>
        <fullName evidence="1">Uncharacterized protein</fullName>
    </submittedName>
</protein>
<gene>
    <name evidence="1" type="ORF">BBK14_16325</name>
</gene>
<accession>A0A1S1QBX2</accession>
<evidence type="ECO:0000313" key="1">
    <source>
        <dbReference type="EMBL" id="OHV31089.1"/>
    </source>
</evidence>
<dbReference type="AlphaFoldDB" id="A0A1S1QBX2"/>
<dbReference type="EMBL" id="MAXA01000169">
    <property type="protein sequence ID" value="OHV31089.1"/>
    <property type="molecule type" value="Genomic_DNA"/>
</dbReference>
<sequence length="78" mass="8230">MRSAAAGRALPSRARLEAMAAPIIATPCPPSRRRRIWSSLPARETPAIHFVDTHGVGDRPAACGPYHLPSALPSYSGG</sequence>
<reference evidence="2" key="1">
    <citation type="submission" date="2016-07" db="EMBL/GenBank/DDBJ databases">
        <title>Frankia sp. NRRL B-16219 Genome sequencing.</title>
        <authorList>
            <person name="Ghodhbane-Gtari F."/>
            <person name="Swanson E."/>
            <person name="Gueddou A."/>
            <person name="Louati M."/>
            <person name="Nouioui I."/>
            <person name="Hezbri K."/>
            <person name="Abebe-Akele F."/>
            <person name="Simpson S."/>
            <person name="Morris K."/>
            <person name="Thomas K."/>
            <person name="Gtari M."/>
            <person name="Tisa L.S."/>
        </authorList>
    </citation>
    <scope>NUCLEOTIDE SEQUENCE [LARGE SCALE GENOMIC DNA]</scope>
    <source>
        <strain evidence="2">NRRL B-16219</strain>
    </source>
</reference>
<comment type="caution">
    <text evidence="1">The sequence shown here is derived from an EMBL/GenBank/DDBJ whole genome shotgun (WGS) entry which is preliminary data.</text>
</comment>
<proteinExistence type="predicted"/>
<evidence type="ECO:0000313" key="2">
    <source>
        <dbReference type="Proteomes" id="UP000179769"/>
    </source>
</evidence>